<keyword evidence="3" id="KW-1185">Reference proteome</keyword>
<evidence type="ECO:0000313" key="3">
    <source>
        <dbReference type="Proteomes" id="UP000642509"/>
    </source>
</evidence>
<evidence type="ECO:0000313" key="2">
    <source>
        <dbReference type="EMBL" id="GGO44659.1"/>
    </source>
</evidence>
<protein>
    <submittedName>
        <fullName evidence="2">Uncharacterized protein</fullName>
    </submittedName>
</protein>
<feature type="region of interest" description="Disordered" evidence="1">
    <location>
        <begin position="70"/>
        <end position="92"/>
    </location>
</feature>
<organism evidence="2 3">
    <name type="scientific">Citricoccus zhacaiensis</name>
    <dbReference type="NCBI Taxonomy" id="489142"/>
    <lineage>
        <taxon>Bacteria</taxon>
        <taxon>Bacillati</taxon>
        <taxon>Actinomycetota</taxon>
        <taxon>Actinomycetes</taxon>
        <taxon>Micrococcales</taxon>
        <taxon>Micrococcaceae</taxon>
        <taxon>Citricoccus</taxon>
    </lineage>
</organism>
<name>A0ABQ2LY61_9MICC</name>
<dbReference type="Proteomes" id="UP000642509">
    <property type="component" value="Unassembled WGS sequence"/>
</dbReference>
<feature type="compositionally biased region" description="Low complexity" evidence="1">
    <location>
        <begin position="122"/>
        <end position="136"/>
    </location>
</feature>
<comment type="caution">
    <text evidence="2">The sequence shown here is derived from an EMBL/GenBank/DDBJ whole genome shotgun (WGS) entry which is preliminary data.</text>
</comment>
<dbReference type="EMBL" id="BMLQ01000004">
    <property type="protein sequence ID" value="GGO44659.1"/>
    <property type="molecule type" value="Genomic_DNA"/>
</dbReference>
<sequence length="136" mass="14761">MLDAGGRTAEVHGTIRQLTVWSDQDQMTAENGRTTADQPQHASFRLFPDLFQPSLAGPFLATPVHILPSQGKPAEGGKDFVRGTHASTVPPSADTVASIRQWLWNRAESRWNHRGSSPRHITAASATAGHSATRRT</sequence>
<reference evidence="3" key="1">
    <citation type="journal article" date="2019" name="Int. J. Syst. Evol. Microbiol.">
        <title>The Global Catalogue of Microorganisms (GCM) 10K type strain sequencing project: providing services to taxonomists for standard genome sequencing and annotation.</title>
        <authorList>
            <consortium name="The Broad Institute Genomics Platform"/>
            <consortium name="The Broad Institute Genome Sequencing Center for Infectious Disease"/>
            <person name="Wu L."/>
            <person name="Ma J."/>
        </authorList>
    </citation>
    <scope>NUCLEOTIDE SEQUENCE [LARGE SCALE GENOMIC DNA]</scope>
    <source>
        <strain evidence="3">CGMCC 1.7064</strain>
    </source>
</reference>
<feature type="region of interest" description="Disordered" evidence="1">
    <location>
        <begin position="112"/>
        <end position="136"/>
    </location>
</feature>
<proteinExistence type="predicted"/>
<evidence type="ECO:0000256" key="1">
    <source>
        <dbReference type="SAM" id="MobiDB-lite"/>
    </source>
</evidence>
<gene>
    <name evidence="2" type="ORF">GCM10010977_15560</name>
</gene>
<accession>A0ABQ2LY61</accession>